<dbReference type="PANTHER" id="PTHR43521:SF1">
    <property type="entry name" value="ALPHA-AMINOADIPIC SEMIALDEHYDE DEHYDROGENASE"/>
    <property type="match status" value="1"/>
</dbReference>
<dbReference type="GO" id="GO:0004029">
    <property type="term" value="F:aldehyde dehydrogenase (NAD+) activity"/>
    <property type="evidence" value="ECO:0007669"/>
    <property type="project" value="UniProtKB-EC"/>
</dbReference>
<dbReference type="EC" id="1.2.1.3" evidence="5"/>
<dbReference type="Pfam" id="PF00171">
    <property type="entry name" value="Aldedh"/>
    <property type="match status" value="1"/>
</dbReference>
<evidence type="ECO:0000256" key="7">
    <source>
        <dbReference type="RuleBase" id="RU003345"/>
    </source>
</evidence>
<dbReference type="PANTHER" id="PTHR43521">
    <property type="entry name" value="ALPHA-AMINOADIPIC SEMIALDEHYDE DEHYDROGENASE"/>
    <property type="match status" value="1"/>
</dbReference>
<comment type="caution">
    <text evidence="10">The sequence shown here is derived from an EMBL/GenBank/DDBJ whole genome shotgun (WGS) entry which is preliminary data.</text>
</comment>
<proteinExistence type="inferred from homology"/>
<evidence type="ECO:0000256" key="6">
    <source>
        <dbReference type="PROSITE-ProRule" id="PRU10007"/>
    </source>
</evidence>
<evidence type="ECO:0000256" key="2">
    <source>
        <dbReference type="ARBA" id="ARBA00011881"/>
    </source>
</evidence>
<feature type="domain" description="Aldehyde dehydrogenase" evidence="9">
    <location>
        <begin position="13"/>
        <end position="480"/>
    </location>
</feature>
<organism evidence="10 11">
    <name type="scientific">Geobacter argillaceus</name>
    <dbReference type="NCBI Taxonomy" id="345631"/>
    <lineage>
        <taxon>Bacteria</taxon>
        <taxon>Pseudomonadati</taxon>
        <taxon>Thermodesulfobacteriota</taxon>
        <taxon>Desulfuromonadia</taxon>
        <taxon>Geobacterales</taxon>
        <taxon>Geobacteraceae</taxon>
        <taxon>Geobacter</taxon>
    </lineage>
</organism>
<dbReference type="AlphaFoldDB" id="A0A562VJT5"/>
<dbReference type="Gene3D" id="3.40.605.10">
    <property type="entry name" value="Aldehyde Dehydrogenase, Chain A, domain 1"/>
    <property type="match status" value="1"/>
</dbReference>
<sequence length="496" mass="52613">MVELVRNFIAGTWCEASDGQQFASRNPADTRDTVAGAPLSGKRDVDRSVAAARAALPGWRLLPAPRRGEILFRAGALLSRDKQRLGELVTREMGKVLSEGLGDVQEAIDIAFYMAGEGRRLQGETVPSELPDKECRSVREPLGVVALVTPWNFPIAIPAWKLFASLICGNSVVLKPSSETPACAAALVGILEEAGMPAGVVNLVCGPGEAVGEYLATHPDVDACSFTGSCAAGEHLERQLAPLHRPLALEMGGKNAIIVMGDANLELAIEGALWGGFGTSGQRCTAASRLIVHEKMYDSFITMLGERAAGMRLGDGLRPGTDVGPLINAAQGEKVLSYIRIGIEEGARLVTGGRRVDAGDLANGFFVEPTIFADVTPSMRIAREEIFGPVVSVLSCSSLDEAIDIANSVPFGLSTAIYSRDVNVTARAERDILSGIVYINASTIGAEVQLPFGGWRHSGSGHPEAGGRGGAIDFFSRVKVIYRDYSGRLQKAQIDK</sequence>
<evidence type="ECO:0000313" key="10">
    <source>
        <dbReference type="EMBL" id="TWJ18246.1"/>
    </source>
</evidence>
<evidence type="ECO:0000256" key="4">
    <source>
        <dbReference type="ARBA" id="ARBA00023027"/>
    </source>
</evidence>
<evidence type="ECO:0000256" key="3">
    <source>
        <dbReference type="ARBA" id="ARBA00023002"/>
    </source>
</evidence>
<name>A0A562VJT5_9BACT</name>
<dbReference type="EMBL" id="VLLN01000017">
    <property type="protein sequence ID" value="TWJ18246.1"/>
    <property type="molecule type" value="Genomic_DNA"/>
</dbReference>
<comment type="similarity">
    <text evidence="1 7">Belongs to the aldehyde dehydrogenase family.</text>
</comment>
<keyword evidence="11" id="KW-1185">Reference proteome</keyword>
<evidence type="ECO:0000313" key="11">
    <source>
        <dbReference type="Proteomes" id="UP000319449"/>
    </source>
</evidence>
<dbReference type="OrthoDB" id="9762913at2"/>
<reference evidence="10 11" key="1">
    <citation type="submission" date="2019-07" db="EMBL/GenBank/DDBJ databases">
        <title>Genomic Encyclopedia of Archaeal and Bacterial Type Strains, Phase II (KMG-II): from individual species to whole genera.</title>
        <authorList>
            <person name="Goeker M."/>
        </authorList>
    </citation>
    <scope>NUCLEOTIDE SEQUENCE [LARGE SCALE GENOMIC DNA]</scope>
    <source>
        <strain evidence="10 11">ATCC BAA-1139</strain>
    </source>
</reference>
<dbReference type="Proteomes" id="UP000319449">
    <property type="component" value="Unassembled WGS sequence"/>
</dbReference>
<keyword evidence="4" id="KW-0520">NAD</keyword>
<comment type="subunit">
    <text evidence="2">Homotetramer.</text>
</comment>
<evidence type="ECO:0000256" key="1">
    <source>
        <dbReference type="ARBA" id="ARBA00009986"/>
    </source>
</evidence>
<dbReference type="FunFam" id="3.40.309.10:FF:000012">
    <property type="entry name" value="Betaine aldehyde dehydrogenase"/>
    <property type="match status" value="1"/>
</dbReference>
<feature type="active site" evidence="6">
    <location>
        <position position="250"/>
    </location>
</feature>
<dbReference type="SUPFAM" id="SSF53720">
    <property type="entry name" value="ALDH-like"/>
    <property type="match status" value="1"/>
</dbReference>
<dbReference type="PROSITE" id="PS00070">
    <property type="entry name" value="ALDEHYDE_DEHYDR_CYS"/>
    <property type="match status" value="1"/>
</dbReference>
<evidence type="ECO:0000256" key="8">
    <source>
        <dbReference type="SAM" id="MobiDB-lite"/>
    </source>
</evidence>
<dbReference type="PROSITE" id="PS00687">
    <property type="entry name" value="ALDEHYDE_DEHYDR_GLU"/>
    <property type="match status" value="1"/>
</dbReference>
<dbReference type="InterPro" id="IPR016162">
    <property type="entry name" value="Ald_DH_N"/>
</dbReference>
<dbReference type="CDD" id="cd07131">
    <property type="entry name" value="ALDH_AldH-CAJ73105"/>
    <property type="match status" value="1"/>
</dbReference>
<dbReference type="Gene3D" id="3.40.309.10">
    <property type="entry name" value="Aldehyde Dehydrogenase, Chain A, domain 2"/>
    <property type="match status" value="1"/>
</dbReference>
<evidence type="ECO:0000256" key="5">
    <source>
        <dbReference type="ARBA" id="ARBA00024226"/>
    </source>
</evidence>
<protein>
    <recommendedName>
        <fullName evidence="5">aldehyde dehydrogenase (NAD(+))</fullName>
        <ecNumber evidence="5">1.2.1.3</ecNumber>
    </recommendedName>
</protein>
<dbReference type="InterPro" id="IPR044638">
    <property type="entry name" value="ALDH7A1-like"/>
</dbReference>
<dbReference type="RefSeq" id="WP_145023516.1">
    <property type="nucleotide sequence ID" value="NZ_VLLN01000017.1"/>
</dbReference>
<dbReference type="InterPro" id="IPR016163">
    <property type="entry name" value="Ald_DH_C"/>
</dbReference>
<accession>A0A562VJT5</accession>
<gene>
    <name evidence="10" type="ORF">JN12_02648</name>
</gene>
<dbReference type="FunFam" id="3.40.605.10:FF:000007">
    <property type="entry name" value="NAD/NADP-dependent betaine aldehyde dehydrogenase"/>
    <property type="match status" value="1"/>
</dbReference>
<keyword evidence="3 7" id="KW-0560">Oxidoreductase</keyword>
<dbReference type="InterPro" id="IPR029510">
    <property type="entry name" value="Ald_DH_CS_GLU"/>
</dbReference>
<feature type="region of interest" description="Disordered" evidence="8">
    <location>
        <begin position="20"/>
        <end position="40"/>
    </location>
</feature>
<evidence type="ECO:0000259" key="9">
    <source>
        <dbReference type="Pfam" id="PF00171"/>
    </source>
</evidence>
<dbReference type="InterPro" id="IPR015590">
    <property type="entry name" value="Aldehyde_DH_dom"/>
</dbReference>
<dbReference type="InterPro" id="IPR016161">
    <property type="entry name" value="Ald_DH/histidinol_DH"/>
</dbReference>
<dbReference type="InterPro" id="IPR016160">
    <property type="entry name" value="Ald_DH_CS_CYS"/>
</dbReference>